<evidence type="ECO:0000256" key="6">
    <source>
        <dbReference type="SAM" id="SignalP"/>
    </source>
</evidence>
<gene>
    <name evidence="8" type="ORF">L1785_14705</name>
</gene>
<dbReference type="RefSeq" id="WP_236090021.1">
    <property type="nucleotide sequence ID" value="NZ_JAKGSG010000040.1"/>
</dbReference>
<feature type="chain" id="PRO_5041269189" evidence="6">
    <location>
        <begin position="26"/>
        <end position="175"/>
    </location>
</feature>
<dbReference type="PROSITE" id="PS50847">
    <property type="entry name" value="GRAM_POS_ANCHORING"/>
    <property type="match status" value="1"/>
</dbReference>
<reference evidence="8" key="1">
    <citation type="submission" date="2022-01" db="EMBL/GenBank/DDBJ databases">
        <title>Antribacter sp. nov., isolated from Guizhou of China.</title>
        <authorList>
            <person name="Chengliang C."/>
            <person name="Ya Z."/>
        </authorList>
    </citation>
    <scope>NUCLEOTIDE SEQUENCE</scope>
    <source>
        <strain evidence="8">KLBMP 9083</strain>
    </source>
</reference>
<accession>A0AA41QFM1</accession>
<evidence type="ECO:0000256" key="4">
    <source>
        <dbReference type="ARBA" id="ARBA00023088"/>
    </source>
</evidence>
<evidence type="ECO:0000256" key="2">
    <source>
        <dbReference type="ARBA" id="ARBA00022525"/>
    </source>
</evidence>
<evidence type="ECO:0000256" key="1">
    <source>
        <dbReference type="ARBA" id="ARBA00022512"/>
    </source>
</evidence>
<feature type="signal peptide" evidence="6">
    <location>
        <begin position="1"/>
        <end position="25"/>
    </location>
</feature>
<dbReference type="InterPro" id="IPR019931">
    <property type="entry name" value="LPXTG_anchor"/>
</dbReference>
<evidence type="ECO:0000256" key="3">
    <source>
        <dbReference type="ARBA" id="ARBA00022729"/>
    </source>
</evidence>
<evidence type="ECO:0000313" key="8">
    <source>
        <dbReference type="EMBL" id="MCF4122228.1"/>
    </source>
</evidence>
<feature type="domain" description="Gram-positive cocci surface proteins LPxTG" evidence="7">
    <location>
        <begin position="133"/>
        <end position="171"/>
    </location>
</feature>
<protein>
    <submittedName>
        <fullName evidence="8">LPXTG cell wall anchor domain-containing protein</fullName>
    </submittedName>
</protein>
<keyword evidence="2" id="KW-0964">Secreted</keyword>
<name>A0AA41QFM1_9MICO</name>
<organism evidence="8 9">
    <name type="scientific">Antribacter soli</name>
    <dbReference type="NCBI Taxonomy" id="2910976"/>
    <lineage>
        <taxon>Bacteria</taxon>
        <taxon>Bacillati</taxon>
        <taxon>Actinomycetota</taxon>
        <taxon>Actinomycetes</taxon>
        <taxon>Micrococcales</taxon>
        <taxon>Promicromonosporaceae</taxon>
        <taxon>Antribacter</taxon>
    </lineage>
</organism>
<dbReference type="NCBIfam" id="TIGR01167">
    <property type="entry name" value="LPXTG_anchor"/>
    <property type="match status" value="1"/>
</dbReference>
<dbReference type="AlphaFoldDB" id="A0AA41QFM1"/>
<keyword evidence="4" id="KW-0572">Peptidoglycan-anchor</keyword>
<keyword evidence="5" id="KW-0472">Membrane</keyword>
<dbReference type="EMBL" id="JAKGSG010000040">
    <property type="protein sequence ID" value="MCF4122228.1"/>
    <property type="molecule type" value="Genomic_DNA"/>
</dbReference>
<comment type="caution">
    <text evidence="8">The sequence shown here is derived from an EMBL/GenBank/DDBJ whole genome shotgun (WGS) entry which is preliminary data.</text>
</comment>
<keyword evidence="5" id="KW-0812">Transmembrane</keyword>
<keyword evidence="1" id="KW-0134">Cell wall</keyword>
<sequence>MLRRLISAAGIALAVLVAPAGTAAADIYTPDPEPYTVFVSSSTITAGTPFSVLATGPDGQVFLTVSGAAAADGAVEIAGVTTETIVVDADGTTRSVTVPAAGTYQVYVTDAAGNVISNVATITAVAAATGGVLPVTGASSTPYLVLAGALLLAGVTALVAIRARARGRRTESTAV</sequence>
<proteinExistence type="predicted"/>
<keyword evidence="3 6" id="KW-0732">Signal</keyword>
<evidence type="ECO:0000313" key="9">
    <source>
        <dbReference type="Proteomes" id="UP001165405"/>
    </source>
</evidence>
<evidence type="ECO:0000256" key="5">
    <source>
        <dbReference type="SAM" id="Phobius"/>
    </source>
</evidence>
<feature type="transmembrane region" description="Helical" evidence="5">
    <location>
        <begin position="143"/>
        <end position="161"/>
    </location>
</feature>
<keyword evidence="5" id="KW-1133">Transmembrane helix</keyword>
<evidence type="ECO:0000259" key="7">
    <source>
        <dbReference type="PROSITE" id="PS50847"/>
    </source>
</evidence>
<keyword evidence="9" id="KW-1185">Reference proteome</keyword>
<dbReference type="Proteomes" id="UP001165405">
    <property type="component" value="Unassembled WGS sequence"/>
</dbReference>